<evidence type="ECO:0000313" key="2">
    <source>
        <dbReference type="EMBL" id="MFC7062587.1"/>
    </source>
</evidence>
<dbReference type="Proteomes" id="UP001596410">
    <property type="component" value="Unassembled WGS sequence"/>
</dbReference>
<accession>A0ABW2EMX8</accession>
<proteinExistence type="predicted"/>
<dbReference type="InterPro" id="IPR036108">
    <property type="entry name" value="4pyrrol_syn_uPrphyn_synt_sf"/>
</dbReference>
<dbReference type="PANTHER" id="PTHR40082:SF1">
    <property type="entry name" value="BLR5956 PROTEIN"/>
    <property type="match status" value="1"/>
</dbReference>
<keyword evidence="2" id="KW-0456">Lyase</keyword>
<dbReference type="EC" id="4.2.1.75" evidence="2"/>
<dbReference type="CDD" id="cd06578">
    <property type="entry name" value="HemD"/>
    <property type="match status" value="1"/>
</dbReference>
<evidence type="ECO:0000313" key="3">
    <source>
        <dbReference type="Proteomes" id="UP001596410"/>
    </source>
</evidence>
<organism evidence="2 3">
    <name type="scientific">Halobacillus seohaensis</name>
    <dbReference type="NCBI Taxonomy" id="447421"/>
    <lineage>
        <taxon>Bacteria</taxon>
        <taxon>Bacillati</taxon>
        <taxon>Bacillota</taxon>
        <taxon>Bacilli</taxon>
        <taxon>Bacillales</taxon>
        <taxon>Bacillaceae</taxon>
        <taxon>Halobacillus</taxon>
    </lineage>
</organism>
<protein>
    <submittedName>
        <fullName evidence="2">Uroporphyrinogen-III synthase</fullName>
        <ecNumber evidence="2">4.2.1.75</ecNumber>
    </submittedName>
</protein>
<evidence type="ECO:0000259" key="1">
    <source>
        <dbReference type="Pfam" id="PF02602"/>
    </source>
</evidence>
<dbReference type="NCBIfam" id="NF004584">
    <property type="entry name" value="PRK05928.2-1"/>
    <property type="match status" value="1"/>
</dbReference>
<gene>
    <name evidence="2" type="ORF">ACFQIC_12045</name>
</gene>
<feature type="domain" description="Tetrapyrrole biosynthesis uroporphyrinogen III synthase" evidence="1">
    <location>
        <begin position="42"/>
        <end position="256"/>
    </location>
</feature>
<dbReference type="SUPFAM" id="SSF69618">
    <property type="entry name" value="HemD-like"/>
    <property type="match status" value="1"/>
</dbReference>
<dbReference type="EMBL" id="JBHSZV010000030">
    <property type="protein sequence ID" value="MFC7062587.1"/>
    <property type="molecule type" value="Genomic_DNA"/>
</dbReference>
<sequence>MAGLAGKKIGVAADRSAESISKLIQKHEGHPQIFSIQGKQMLNEQICIENIQYFLKNSFDWVILTTGIGAKTLSDAAYENDLYSSFIDKLNKTNVAIRGKKTLDWCKKHTVNVHRISEDGTMENLLAAFTADQQVEQKQVFLQAYNQDDAQLKEELEKVQCSVYLSKPYSYERPDHEVLSNLKKKIIEQSLDAVVFTSKTQVKNILSEQLDTKNIVQAFNEQVLAVAVGKVTANELERSGIVNVLQPENPKMGAMIVEIDRYYQSINA</sequence>
<reference evidence="3" key="1">
    <citation type="journal article" date="2019" name="Int. J. Syst. Evol. Microbiol.">
        <title>The Global Catalogue of Microorganisms (GCM) 10K type strain sequencing project: providing services to taxonomists for standard genome sequencing and annotation.</title>
        <authorList>
            <consortium name="The Broad Institute Genomics Platform"/>
            <consortium name="The Broad Institute Genome Sequencing Center for Infectious Disease"/>
            <person name="Wu L."/>
            <person name="Ma J."/>
        </authorList>
    </citation>
    <scope>NUCLEOTIDE SEQUENCE [LARGE SCALE GENOMIC DNA]</scope>
    <source>
        <strain evidence="3">CGMCC 4.1621</strain>
    </source>
</reference>
<dbReference type="RefSeq" id="WP_204711183.1">
    <property type="nucleotide sequence ID" value="NZ_JBHSZV010000030.1"/>
</dbReference>
<keyword evidence="3" id="KW-1185">Reference proteome</keyword>
<dbReference type="Pfam" id="PF02602">
    <property type="entry name" value="HEM4"/>
    <property type="match status" value="1"/>
</dbReference>
<dbReference type="Gene3D" id="3.40.50.10090">
    <property type="match status" value="2"/>
</dbReference>
<dbReference type="InterPro" id="IPR039793">
    <property type="entry name" value="UROS/Hem4"/>
</dbReference>
<dbReference type="InterPro" id="IPR003754">
    <property type="entry name" value="4pyrrol_synth_uPrphyn_synth"/>
</dbReference>
<name>A0ABW2EMX8_9BACI</name>
<dbReference type="PANTHER" id="PTHR40082">
    <property type="entry name" value="BLR5956 PROTEIN"/>
    <property type="match status" value="1"/>
</dbReference>
<comment type="caution">
    <text evidence="2">The sequence shown here is derived from an EMBL/GenBank/DDBJ whole genome shotgun (WGS) entry which is preliminary data.</text>
</comment>
<dbReference type="GO" id="GO:0004852">
    <property type="term" value="F:uroporphyrinogen-III synthase activity"/>
    <property type="evidence" value="ECO:0007669"/>
    <property type="project" value="UniProtKB-EC"/>
</dbReference>